<reference evidence="2" key="1">
    <citation type="submission" date="2021-01" db="EMBL/GenBank/DDBJ databases">
        <authorList>
            <person name="Corre E."/>
            <person name="Pelletier E."/>
            <person name="Niang G."/>
            <person name="Scheremetjew M."/>
            <person name="Finn R."/>
            <person name="Kale V."/>
            <person name="Holt S."/>
            <person name="Cochrane G."/>
            <person name="Meng A."/>
            <person name="Brown T."/>
            <person name="Cohen L."/>
        </authorList>
    </citation>
    <scope>NUCLEOTIDE SEQUENCE</scope>
    <source>
        <strain evidence="2">CCAP 1951/1</strain>
    </source>
</reference>
<gene>
    <name evidence="2" type="ORF">NDES1114_LOCUS5122</name>
</gene>
<accession>A0A7S1L8H6</accession>
<keyword evidence="1" id="KW-0175">Coiled coil</keyword>
<feature type="coiled-coil region" evidence="1">
    <location>
        <begin position="12"/>
        <end position="60"/>
    </location>
</feature>
<protein>
    <submittedName>
        <fullName evidence="2">Uncharacterized protein</fullName>
    </submittedName>
</protein>
<organism evidence="2">
    <name type="scientific">Neobodo designis</name>
    <name type="common">Flagellated protozoan</name>
    <name type="synonym">Bodo designis</name>
    <dbReference type="NCBI Taxonomy" id="312471"/>
    <lineage>
        <taxon>Eukaryota</taxon>
        <taxon>Discoba</taxon>
        <taxon>Euglenozoa</taxon>
        <taxon>Kinetoplastea</taxon>
        <taxon>Metakinetoplastina</taxon>
        <taxon>Neobodonida</taxon>
        <taxon>Neobodo</taxon>
    </lineage>
</organism>
<dbReference type="AlphaFoldDB" id="A0A7S1L8H6"/>
<name>A0A7S1L8H6_NEODS</name>
<evidence type="ECO:0000256" key="1">
    <source>
        <dbReference type="SAM" id="Coils"/>
    </source>
</evidence>
<sequence>MATVTPELPQFLAEDRNKLLSAAQTIRRLEGELATLRQERDDAKEHADTLERQVEALNSTGSLRHIQYLDEALTRERAETVALRTEVIELREALDQCRASRSNADGARSDVVRTSESDGHEVAVLRSTIADLTESLERERALSKCAADMLNREYVANLTADHKREVAGLRAALLEAREQLDGTRRLLAAHGVARRGSAGAAVFKY</sequence>
<dbReference type="EMBL" id="HBGF01007567">
    <property type="protein sequence ID" value="CAD9097118.1"/>
    <property type="molecule type" value="Transcribed_RNA"/>
</dbReference>
<evidence type="ECO:0000313" key="2">
    <source>
        <dbReference type="EMBL" id="CAD9097118.1"/>
    </source>
</evidence>
<proteinExistence type="predicted"/>